<evidence type="ECO:0000256" key="11">
    <source>
        <dbReference type="ARBA" id="ARBA00022840"/>
    </source>
</evidence>
<dbReference type="InterPro" id="IPR015864">
    <property type="entry name" value="FAD_synthase"/>
</dbReference>
<comment type="function">
    <text evidence="1">Catalyzes the phosphorylation of riboflavin to FMN followed by the adenylation of FMN to FAD.</text>
</comment>
<evidence type="ECO:0000256" key="14">
    <source>
        <dbReference type="ARBA" id="ARBA00049494"/>
    </source>
</evidence>
<gene>
    <name evidence="17" type="primary">ribF</name>
    <name evidence="17" type="ORF">OW720_00775</name>
</gene>
<comment type="pathway">
    <text evidence="3 15">Cofactor biosynthesis; FMN biosynthesis; FMN from riboflavin (ATP route): step 1/1.</text>
</comment>
<keyword evidence="12" id="KW-0511">Multifunctional enzyme</keyword>
<dbReference type="GO" id="GO:0005524">
    <property type="term" value="F:ATP binding"/>
    <property type="evidence" value="ECO:0007669"/>
    <property type="project" value="UniProtKB-UniRule"/>
</dbReference>
<evidence type="ECO:0000256" key="4">
    <source>
        <dbReference type="ARBA" id="ARBA00022630"/>
    </source>
</evidence>
<dbReference type="EMBL" id="CP113406">
    <property type="protein sequence ID" value="WAI19099.1"/>
    <property type="molecule type" value="Genomic_DNA"/>
</dbReference>
<dbReference type="GO" id="GO:0003919">
    <property type="term" value="F:FMN adenylyltransferase activity"/>
    <property type="evidence" value="ECO:0007669"/>
    <property type="project" value="UniProtKB-UniRule"/>
</dbReference>
<dbReference type="InterPro" id="IPR023465">
    <property type="entry name" value="Riboflavin_kinase_dom_sf"/>
</dbReference>
<accession>A0AAJ5TXH8</accession>
<dbReference type="InterPro" id="IPR015865">
    <property type="entry name" value="Riboflavin_kinase_bac/euk"/>
</dbReference>
<evidence type="ECO:0000256" key="8">
    <source>
        <dbReference type="ARBA" id="ARBA00022741"/>
    </source>
</evidence>
<evidence type="ECO:0000256" key="15">
    <source>
        <dbReference type="PIRNR" id="PIRNR004491"/>
    </source>
</evidence>
<keyword evidence="4 15" id="KW-0285">Flavoprotein</keyword>
<feature type="domain" description="Riboflavin kinase" evidence="16">
    <location>
        <begin position="183"/>
        <end position="309"/>
    </location>
</feature>
<keyword evidence="6 15" id="KW-0808">Transferase</keyword>
<evidence type="ECO:0000313" key="17">
    <source>
        <dbReference type="EMBL" id="WAI19099.1"/>
    </source>
</evidence>
<dbReference type="FunFam" id="3.40.50.620:FF:000021">
    <property type="entry name" value="Riboflavin biosynthesis protein"/>
    <property type="match status" value="1"/>
</dbReference>
<dbReference type="GO" id="GO:0008531">
    <property type="term" value="F:riboflavin kinase activity"/>
    <property type="evidence" value="ECO:0007669"/>
    <property type="project" value="UniProtKB-UniRule"/>
</dbReference>
<dbReference type="Pfam" id="PF06574">
    <property type="entry name" value="FAD_syn"/>
    <property type="match status" value="1"/>
</dbReference>
<evidence type="ECO:0000256" key="3">
    <source>
        <dbReference type="ARBA" id="ARBA00005201"/>
    </source>
</evidence>
<evidence type="ECO:0000259" key="16">
    <source>
        <dbReference type="SMART" id="SM00904"/>
    </source>
</evidence>
<keyword evidence="8 15" id="KW-0547">Nucleotide-binding</keyword>
<dbReference type="SUPFAM" id="SSF82114">
    <property type="entry name" value="Riboflavin kinase-like"/>
    <property type="match status" value="1"/>
</dbReference>
<proteinExistence type="inferred from homology"/>
<keyword evidence="10 15" id="KW-0274">FAD</keyword>
<comment type="catalytic activity">
    <reaction evidence="14 15">
        <text>FMN + ATP + H(+) = FAD + diphosphate</text>
        <dbReference type="Rhea" id="RHEA:17237"/>
        <dbReference type="ChEBI" id="CHEBI:15378"/>
        <dbReference type="ChEBI" id="CHEBI:30616"/>
        <dbReference type="ChEBI" id="CHEBI:33019"/>
        <dbReference type="ChEBI" id="CHEBI:57692"/>
        <dbReference type="ChEBI" id="CHEBI:58210"/>
        <dbReference type="EC" id="2.7.7.2"/>
    </reaction>
</comment>
<dbReference type="RefSeq" id="WP_158365555.1">
    <property type="nucleotide sequence ID" value="NZ_CP034882.1"/>
</dbReference>
<evidence type="ECO:0000256" key="13">
    <source>
        <dbReference type="ARBA" id="ARBA00047880"/>
    </source>
</evidence>
<reference evidence="17" key="1">
    <citation type="submission" date="2022-11" db="EMBL/GenBank/DDBJ databases">
        <title>The whole genome sequencing of pests is an important tool to study the evolution of the plant-insect interaction and insecticide resistance.</title>
        <authorList>
            <person name="Kananovich Y."/>
        </authorList>
    </citation>
    <scope>NUCLEOTIDE SEQUENCE</scope>
    <source>
        <strain evidence="17">BSU_Bre_2018</strain>
    </source>
</reference>
<dbReference type="Gene3D" id="3.40.50.620">
    <property type="entry name" value="HUPs"/>
    <property type="match status" value="1"/>
</dbReference>
<evidence type="ECO:0000256" key="10">
    <source>
        <dbReference type="ARBA" id="ARBA00022827"/>
    </source>
</evidence>
<dbReference type="NCBIfam" id="NF004162">
    <property type="entry name" value="PRK05627.1-5"/>
    <property type="match status" value="1"/>
</dbReference>
<dbReference type="PANTHER" id="PTHR22749:SF6">
    <property type="entry name" value="RIBOFLAVIN KINASE"/>
    <property type="match status" value="1"/>
</dbReference>
<sequence>MKIIRGIHNLKEIHSNSVVTIGNFDGIHLGHQKLFFHTYITGKKHNIPTIIILFEPQPLEFLKNKNAPVRITTFREKIKYTASYNIDTVLCIRFNAFFQSLTAEDFIINILINKLHVKFIVIGDDFRFGFQRDGNINLLKKLGDKYLFHVIKVKSLYKDNTKISSTTIREALSKNNIKLASQLLGRPFSIYGRVVHGNSIGKKLGYPTANIRLNKNFLLSNGVYAVKVNCFLNKKFLGICNIGIKPSFFDTQKNKVLEVYLFNTKMNLYGKYIEVLICKKIRDELFFPSIKELKNQIFNDIQKVKNYFNISYNLY</sequence>
<keyword evidence="11 15" id="KW-0067">ATP-binding</keyword>
<evidence type="ECO:0000256" key="6">
    <source>
        <dbReference type="ARBA" id="ARBA00022679"/>
    </source>
</evidence>
<comment type="similarity">
    <text evidence="15">Belongs to the ribF family.</text>
</comment>
<dbReference type="CDD" id="cd02064">
    <property type="entry name" value="FAD_synthetase_N"/>
    <property type="match status" value="1"/>
</dbReference>
<comment type="catalytic activity">
    <reaction evidence="13 15">
        <text>riboflavin + ATP = FMN + ADP + H(+)</text>
        <dbReference type="Rhea" id="RHEA:14357"/>
        <dbReference type="ChEBI" id="CHEBI:15378"/>
        <dbReference type="ChEBI" id="CHEBI:30616"/>
        <dbReference type="ChEBI" id="CHEBI:57986"/>
        <dbReference type="ChEBI" id="CHEBI:58210"/>
        <dbReference type="ChEBI" id="CHEBI:456216"/>
        <dbReference type="EC" id="2.7.1.26"/>
    </reaction>
</comment>
<keyword evidence="9 15" id="KW-0418">Kinase</keyword>
<dbReference type="NCBIfam" id="NF004163">
    <property type="entry name" value="PRK05627.1-6"/>
    <property type="match status" value="1"/>
</dbReference>
<dbReference type="Proteomes" id="UP001163440">
    <property type="component" value="Chromosome"/>
</dbReference>
<dbReference type="EC" id="2.7.7.2" evidence="15"/>
<evidence type="ECO:0000256" key="9">
    <source>
        <dbReference type="ARBA" id="ARBA00022777"/>
    </source>
</evidence>
<name>A0AAJ5TXH8_9GAMM</name>
<dbReference type="PANTHER" id="PTHR22749">
    <property type="entry name" value="RIBOFLAVIN KINASE/FMN ADENYLYLTRANSFERASE"/>
    <property type="match status" value="1"/>
</dbReference>
<evidence type="ECO:0000256" key="1">
    <source>
        <dbReference type="ARBA" id="ARBA00002121"/>
    </source>
</evidence>
<evidence type="ECO:0000256" key="5">
    <source>
        <dbReference type="ARBA" id="ARBA00022643"/>
    </source>
</evidence>
<protein>
    <recommendedName>
        <fullName evidence="15">Riboflavin biosynthesis protein</fullName>
    </recommendedName>
    <domain>
        <recommendedName>
            <fullName evidence="15">Riboflavin kinase</fullName>
            <ecNumber evidence="15">2.7.1.26</ecNumber>
        </recommendedName>
        <alternativeName>
            <fullName evidence="15">Flavokinase</fullName>
        </alternativeName>
    </domain>
    <domain>
        <recommendedName>
            <fullName evidence="15">FMN adenylyltransferase</fullName>
            <ecNumber evidence="15">2.7.7.2</ecNumber>
        </recommendedName>
        <alternativeName>
            <fullName evidence="15">FAD pyrophosphorylase</fullName>
        </alternativeName>
        <alternativeName>
            <fullName evidence="15">FAD synthase</fullName>
        </alternativeName>
    </domain>
</protein>
<dbReference type="InterPro" id="IPR014729">
    <property type="entry name" value="Rossmann-like_a/b/a_fold"/>
</dbReference>
<dbReference type="GO" id="GO:0006747">
    <property type="term" value="P:FAD biosynthetic process"/>
    <property type="evidence" value="ECO:0007669"/>
    <property type="project" value="UniProtKB-UniRule"/>
</dbReference>
<dbReference type="Pfam" id="PF01687">
    <property type="entry name" value="Flavokinase"/>
    <property type="match status" value="1"/>
</dbReference>
<dbReference type="NCBIfam" id="TIGR00083">
    <property type="entry name" value="ribF"/>
    <property type="match status" value="1"/>
</dbReference>
<comment type="pathway">
    <text evidence="2 15">Cofactor biosynthesis; FAD biosynthesis; FAD from FMN: step 1/1.</text>
</comment>
<evidence type="ECO:0000256" key="12">
    <source>
        <dbReference type="ARBA" id="ARBA00023268"/>
    </source>
</evidence>
<evidence type="ECO:0000256" key="2">
    <source>
        <dbReference type="ARBA" id="ARBA00004726"/>
    </source>
</evidence>
<dbReference type="InterPro" id="IPR002606">
    <property type="entry name" value="Riboflavin_kinase_bac"/>
</dbReference>
<dbReference type="GO" id="GO:0009231">
    <property type="term" value="P:riboflavin biosynthetic process"/>
    <property type="evidence" value="ECO:0007669"/>
    <property type="project" value="InterPro"/>
</dbReference>
<evidence type="ECO:0000313" key="18">
    <source>
        <dbReference type="Proteomes" id="UP001163440"/>
    </source>
</evidence>
<dbReference type="GO" id="GO:0009398">
    <property type="term" value="P:FMN biosynthetic process"/>
    <property type="evidence" value="ECO:0007669"/>
    <property type="project" value="UniProtKB-UniRule"/>
</dbReference>
<dbReference type="NCBIfam" id="NF004159">
    <property type="entry name" value="PRK05627.1-2"/>
    <property type="match status" value="1"/>
</dbReference>
<dbReference type="InterPro" id="IPR023468">
    <property type="entry name" value="Riboflavin_kinase"/>
</dbReference>
<evidence type="ECO:0000256" key="7">
    <source>
        <dbReference type="ARBA" id="ARBA00022695"/>
    </source>
</evidence>
<dbReference type="PIRSF" id="PIRSF004491">
    <property type="entry name" value="FAD_Synth"/>
    <property type="match status" value="1"/>
</dbReference>
<dbReference type="SMART" id="SM00904">
    <property type="entry name" value="Flavokinase"/>
    <property type="match status" value="1"/>
</dbReference>
<keyword evidence="5 15" id="KW-0288">FMN</keyword>
<organism evidence="17 18">
    <name type="scientific">Buchnera aphidicola</name>
    <name type="common">Brevicoryne brassicae</name>
    <dbReference type="NCBI Taxonomy" id="911343"/>
    <lineage>
        <taxon>Bacteria</taxon>
        <taxon>Pseudomonadati</taxon>
        <taxon>Pseudomonadota</taxon>
        <taxon>Gammaproteobacteria</taxon>
        <taxon>Enterobacterales</taxon>
        <taxon>Erwiniaceae</taxon>
        <taxon>Buchnera</taxon>
    </lineage>
</organism>
<dbReference type="EC" id="2.7.1.26" evidence="15"/>
<keyword evidence="7 15" id="KW-0548">Nucleotidyltransferase</keyword>
<dbReference type="AlphaFoldDB" id="A0AAJ5TXH8"/>
<dbReference type="Gene3D" id="2.40.30.30">
    <property type="entry name" value="Riboflavin kinase-like"/>
    <property type="match status" value="1"/>
</dbReference>
<dbReference type="SUPFAM" id="SSF52374">
    <property type="entry name" value="Nucleotidylyl transferase"/>
    <property type="match status" value="1"/>
</dbReference>